<feature type="compositionally biased region" description="Polar residues" evidence="1">
    <location>
        <begin position="1"/>
        <end position="14"/>
    </location>
</feature>
<dbReference type="STRING" id="136037.A0A067RSA7"/>
<dbReference type="InParanoid" id="A0A067RSA7"/>
<accession>A0A067RSA7</accession>
<dbReference type="EMBL" id="KK852451">
    <property type="protein sequence ID" value="KDR23690.1"/>
    <property type="molecule type" value="Genomic_DNA"/>
</dbReference>
<protein>
    <submittedName>
        <fullName evidence="2">Uncharacterized protein</fullName>
    </submittedName>
</protein>
<sequence length="98" mass="10730">MHLYPTGSQMSLSVPSEDGIRDNTTENEIRPKSGRYSRDLESDFGNGETLLNGKSSASLSTSNSSEDFVRNGLNNLVLGPILSETELDTTDQTRYVTI</sequence>
<feature type="compositionally biased region" description="Basic and acidic residues" evidence="1">
    <location>
        <begin position="18"/>
        <end position="41"/>
    </location>
</feature>
<dbReference type="AlphaFoldDB" id="A0A067RSA7"/>
<evidence type="ECO:0000313" key="3">
    <source>
        <dbReference type="Proteomes" id="UP000027135"/>
    </source>
</evidence>
<proteinExistence type="predicted"/>
<keyword evidence="3" id="KW-1185">Reference proteome</keyword>
<reference evidence="2 3" key="1">
    <citation type="journal article" date="2014" name="Nat. Commun.">
        <title>Molecular traces of alternative social organization in a termite genome.</title>
        <authorList>
            <person name="Terrapon N."/>
            <person name="Li C."/>
            <person name="Robertson H.M."/>
            <person name="Ji L."/>
            <person name="Meng X."/>
            <person name="Booth W."/>
            <person name="Chen Z."/>
            <person name="Childers C.P."/>
            <person name="Glastad K.M."/>
            <person name="Gokhale K."/>
            <person name="Gowin J."/>
            <person name="Gronenberg W."/>
            <person name="Hermansen R.A."/>
            <person name="Hu H."/>
            <person name="Hunt B.G."/>
            <person name="Huylmans A.K."/>
            <person name="Khalil S.M."/>
            <person name="Mitchell R.D."/>
            <person name="Munoz-Torres M.C."/>
            <person name="Mustard J.A."/>
            <person name="Pan H."/>
            <person name="Reese J.T."/>
            <person name="Scharf M.E."/>
            <person name="Sun F."/>
            <person name="Vogel H."/>
            <person name="Xiao J."/>
            <person name="Yang W."/>
            <person name="Yang Z."/>
            <person name="Yang Z."/>
            <person name="Zhou J."/>
            <person name="Zhu J."/>
            <person name="Brent C.S."/>
            <person name="Elsik C.G."/>
            <person name="Goodisman M.A."/>
            <person name="Liberles D.A."/>
            <person name="Roe R.M."/>
            <person name="Vargo E.L."/>
            <person name="Vilcinskas A."/>
            <person name="Wang J."/>
            <person name="Bornberg-Bauer E."/>
            <person name="Korb J."/>
            <person name="Zhang G."/>
            <person name="Liebig J."/>
        </authorList>
    </citation>
    <scope>NUCLEOTIDE SEQUENCE [LARGE SCALE GENOMIC DNA]</scope>
    <source>
        <tissue evidence="2">Whole organism</tissue>
    </source>
</reference>
<gene>
    <name evidence="2" type="ORF">L798_11166</name>
</gene>
<organism evidence="2 3">
    <name type="scientific">Zootermopsis nevadensis</name>
    <name type="common">Dampwood termite</name>
    <dbReference type="NCBI Taxonomy" id="136037"/>
    <lineage>
        <taxon>Eukaryota</taxon>
        <taxon>Metazoa</taxon>
        <taxon>Ecdysozoa</taxon>
        <taxon>Arthropoda</taxon>
        <taxon>Hexapoda</taxon>
        <taxon>Insecta</taxon>
        <taxon>Pterygota</taxon>
        <taxon>Neoptera</taxon>
        <taxon>Polyneoptera</taxon>
        <taxon>Dictyoptera</taxon>
        <taxon>Blattodea</taxon>
        <taxon>Blattoidea</taxon>
        <taxon>Termitoidae</taxon>
        <taxon>Termopsidae</taxon>
        <taxon>Zootermopsis</taxon>
    </lineage>
</organism>
<feature type="region of interest" description="Disordered" evidence="1">
    <location>
        <begin position="1"/>
        <end position="66"/>
    </location>
</feature>
<evidence type="ECO:0000313" key="2">
    <source>
        <dbReference type="EMBL" id="KDR23690.1"/>
    </source>
</evidence>
<name>A0A067RSA7_ZOONE</name>
<feature type="compositionally biased region" description="Low complexity" evidence="1">
    <location>
        <begin position="55"/>
        <end position="65"/>
    </location>
</feature>
<evidence type="ECO:0000256" key="1">
    <source>
        <dbReference type="SAM" id="MobiDB-lite"/>
    </source>
</evidence>
<dbReference type="Proteomes" id="UP000027135">
    <property type="component" value="Unassembled WGS sequence"/>
</dbReference>